<accession>L8WIE6</accession>
<gene>
    <name evidence="2" type="ORF">AG1IA_07984</name>
</gene>
<evidence type="ECO:0000313" key="2">
    <source>
        <dbReference type="EMBL" id="ELU37986.1"/>
    </source>
</evidence>
<dbReference type="Proteomes" id="UP000011668">
    <property type="component" value="Unassembled WGS sequence"/>
</dbReference>
<feature type="region of interest" description="Disordered" evidence="1">
    <location>
        <begin position="36"/>
        <end position="76"/>
    </location>
</feature>
<evidence type="ECO:0000313" key="3">
    <source>
        <dbReference type="Proteomes" id="UP000011668"/>
    </source>
</evidence>
<dbReference type="EMBL" id="AFRT01002311">
    <property type="protein sequence ID" value="ELU37986.1"/>
    <property type="molecule type" value="Genomic_DNA"/>
</dbReference>
<feature type="compositionally biased region" description="Basic residues" evidence="1">
    <location>
        <begin position="58"/>
        <end position="70"/>
    </location>
</feature>
<organism evidence="2 3">
    <name type="scientific">Thanatephorus cucumeris (strain AG1-IA)</name>
    <name type="common">Rice sheath blight fungus</name>
    <name type="synonym">Rhizoctonia solani</name>
    <dbReference type="NCBI Taxonomy" id="983506"/>
    <lineage>
        <taxon>Eukaryota</taxon>
        <taxon>Fungi</taxon>
        <taxon>Dikarya</taxon>
        <taxon>Basidiomycota</taxon>
        <taxon>Agaricomycotina</taxon>
        <taxon>Agaricomycetes</taxon>
        <taxon>Cantharellales</taxon>
        <taxon>Ceratobasidiaceae</taxon>
        <taxon>Rhizoctonia</taxon>
        <taxon>Rhizoctonia solani AG-1</taxon>
    </lineage>
</organism>
<comment type="caution">
    <text evidence="2">The sequence shown here is derived from an EMBL/GenBank/DDBJ whole genome shotgun (WGS) entry which is preliminary data.</text>
</comment>
<proteinExistence type="predicted"/>
<reference evidence="2 3" key="1">
    <citation type="journal article" date="2013" name="Nat. Commun.">
        <title>The evolution and pathogenic mechanisms of the rice sheath blight pathogen.</title>
        <authorList>
            <person name="Zheng A."/>
            <person name="Lin R."/>
            <person name="Xu L."/>
            <person name="Qin P."/>
            <person name="Tang C."/>
            <person name="Ai P."/>
            <person name="Zhang D."/>
            <person name="Liu Y."/>
            <person name="Sun Z."/>
            <person name="Feng H."/>
            <person name="Wang Y."/>
            <person name="Chen Y."/>
            <person name="Liang X."/>
            <person name="Fu R."/>
            <person name="Li Q."/>
            <person name="Zhang J."/>
            <person name="Yu X."/>
            <person name="Xie Z."/>
            <person name="Ding L."/>
            <person name="Guan P."/>
            <person name="Tang J."/>
            <person name="Liang Y."/>
            <person name="Wang S."/>
            <person name="Deng Q."/>
            <person name="Li S."/>
            <person name="Zhu J."/>
            <person name="Wang L."/>
            <person name="Liu H."/>
            <person name="Li P."/>
        </authorList>
    </citation>
    <scope>NUCLEOTIDE SEQUENCE [LARGE SCALE GENOMIC DNA]</scope>
    <source>
        <strain evidence="3">AG-1 IA</strain>
    </source>
</reference>
<protein>
    <submittedName>
        <fullName evidence="2">Uncharacterized protein</fullName>
    </submittedName>
</protein>
<sequence length="163" mass="18386">MRRINYFSISFDSIHVFGFVSIVVGQRYMQTRQTIHKAENQTATHYNRKQRNGEKKTSQARKRGLRPRLGRGREGGSEMAALRAYILRGLSGSRRASSSSSYARLGNEFCDCLETCMGAEHAGFPARYTAPPHLVGELYWNHSNELDPARSLLGPKLDPLRLA</sequence>
<keyword evidence="3" id="KW-1185">Reference proteome</keyword>
<dbReference type="HOGENOM" id="CLU_1628167_0_0_1"/>
<evidence type="ECO:0000256" key="1">
    <source>
        <dbReference type="SAM" id="MobiDB-lite"/>
    </source>
</evidence>
<dbReference type="AlphaFoldDB" id="L8WIE6"/>
<name>L8WIE6_THACA</name>